<comment type="cofactor">
    <cofactor evidence="9">
        <name>Mg(2+)</name>
        <dbReference type="ChEBI" id="CHEBI:18420"/>
    </cofactor>
</comment>
<evidence type="ECO:0000256" key="1">
    <source>
        <dbReference type="ARBA" id="ARBA00001964"/>
    </source>
</evidence>
<dbReference type="SUPFAM" id="SSF52922">
    <property type="entry name" value="TK C-terminal domain-like"/>
    <property type="match status" value="1"/>
</dbReference>
<proteinExistence type="predicted"/>
<reference evidence="14 15" key="1">
    <citation type="submission" date="2019-03" db="EMBL/GenBank/DDBJ databases">
        <authorList>
            <person name="Gonzalez-Pimentel J.L."/>
        </authorList>
    </citation>
    <scope>NUCLEOTIDE SEQUENCE [LARGE SCALE GENOMIC DNA]</scope>
    <source>
        <strain evidence="14 15">JCM 31289</strain>
    </source>
</reference>
<evidence type="ECO:0000256" key="2">
    <source>
        <dbReference type="ARBA" id="ARBA00012281"/>
    </source>
</evidence>
<keyword evidence="5 8" id="KW-0786">Thiamine pyrophosphate</keyword>
<accession>A0A4Z0GEJ7</accession>
<dbReference type="OrthoDB" id="9759664at2"/>
<evidence type="ECO:0000256" key="3">
    <source>
        <dbReference type="ARBA" id="ARBA00017172"/>
    </source>
</evidence>
<feature type="domain" description="Transketolase N-terminal" evidence="11">
    <location>
        <begin position="147"/>
        <end position="300"/>
    </location>
</feature>
<dbReference type="EC" id="1.2.4.1" evidence="2 8"/>
<dbReference type="GO" id="GO:0004739">
    <property type="term" value="F:pyruvate dehydrogenase (acetyl-transferring) activity"/>
    <property type="evidence" value="ECO:0007669"/>
    <property type="project" value="UniProtKB-EC"/>
</dbReference>
<dbReference type="NCBIfam" id="TIGR00759">
    <property type="entry name" value="aceE"/>
    <property type="match status" value="1"/>
</dbReference>
<dbReference type="InterPro" id="IPR055152">
    <property type="entry name" value="Transketolase-like_C_2"/>
</dbReference>
<dbReference type="PANTHER" id="PTHR43825">
    <property type="entry name" value="PYRUVATE DEHYDROGENASE E1 COMPONENT"/>
    <property type="match status" value="1"/>
</dbReference>
<dbReference type="Gene3D" id="3.40.50.920">
    <property type="match status" value="1"/>
</dbReference>
<evidence type="ECO:0000256" key="9">
    <source>
        <dbReference type="PIRSR" id="PIRSR000156-1"/>
    </source>
</evidence>
<dbReference type="CDD" id="cd02017">
    <property type="entry name" value="TPP_E1_EcPDC_like"/>
    <property type="match status" value="1"/>
</dbReference>
<dbReference type="EMBL" id="SRID01000345">
    <property type="protein sequence ID" value="TGA94484.1"/>
    <property type="molecule type" value="Genomic_DNA"/>
</dbReference>
<dbReference type="InterPro" id="IPR041621">
    <property type="entry name" value="PDH_E1_M"/>
</dbReference>
<keyword evidence="4 8" id="KW-0560">Oxidoreductase</keyword>
<evidence type="ECO:0000256" key="5">
    <source>
        <dbReference type="ARBA" id="ARBA00023052"/>
    </source>
</evidence>
<keyword evidence="15" id="KW-1185">Reference proteome</keyword>
<dbReference type="InterPro" id="IPR004660">
    <property type="entry name" value="PDH_E1"/>
</dbReference>
<dbReference type="InterPro" id="IPR005474">
    <property type="entry name" value="Transketolase_N"/>
</dbReference>
<dbReference type="SUPFAM" id="SSF52518">
    <property type="entry name" value="Thiamin diphosphate-binding fold (THDP-binding)"/>
    <property type="match status" value="2"/>
</dbReference>
<dbReference type="InterPro" id="IPR051157">
    <property type="entry name" value="PDH/Transketolase"/>
</dbReference>
<evidence type="ECO:0000256" key="8">
    <source>
        <dbReference type="PIRNR" id="PIRNR000156"/>
    </source>
</evidence>
<dbReference type="Proteomes" id="UP000297948">
    <property type="component" value="Unassembled WGS sequence"/>
</dbReference>
<evidence type="ECO:0000313" key="15">
    <source>
        <dbReference type="Proteomes" id="UP000297948"/>
    </source>
</evidence>
<feature type="binding site" evidence="9">
    <location>
        <position position="238"/>
    </location>
    <ligand>
        <name>Mg(2+)</name>
        <dbReference type="ChEBI" id="CHEBI:18420"/>
    </ligand>
</feature>
<feature type="binding site" evidence="9">
    <location>
        <position position="270"/>
    </location>
    <ligand>
        <name>Mg(2+)</name>
        <dbReference type="ChEBI" id="CHEBI:18420"/>
    </ligand>
</feature>
<protein>
    <recommendedName>
        <fullName evidence="3 8">Pyruvate dehydrogenase E1 component</fullName>
        <ecNumber evidence="2 8">1.2.4.1</ecNumber>
    </recommendedName>
</protein>
<dbReference type="InterPro" id="IPR035807">
    <property type="entry name" value="PDC_E1_N"/>
</dbReference>
<keyword evidence="9" id="KW-0479">Metal-binding</keyword>
<comment type="caution">
    <text evidence="14">The sequence shown here is derived from an EMBL/GenBank/DDBJ whole genome shotgun (WGS) entry which is preliminary data.</text>
</comment>
<evidence type="ECO:0000259" key="13">
    <source>
        <dbReference type="Pfam" id="PF22613"/>
    </source>
</evidence>
<organism evidence="14 15">
    <name type="scientific">Streptomyces palmae</name>
    <dbReference type="NCBI Taxonomy" id="1701085"/>
    <lineage>
        <taxon>Bacteria</taxon>
        <taxon>Bacillati</taxon>
        <taxon>Actinomycetota</taxon>
        <taxon>Actinomycetes</taxon>
        <taxon>Kitasatosporales</taxon>
        <taxon>Streptomycetaceae</taxon>
        <taxon>Streptomyces</taxon>
    </lineage>
</organism>
<feature type="binding site" evidence="9">
    <location>
        <position position="268"/>
    </location>
    <ligand>
        <name>Mg(2+)</name>
        <dbReference type="ChEBI" id="CHEBI:18420"/>
    </ligand>
</feature>
<dbReference type="FunFam" id="3.40.50.970:FF:000011">
    <property type="entry name" value="Pyruvate dehydrogenase E1 component"/>
    <property type="match status" value="1"/>
</dbReference>
<feature type="region of interest" description="Disordered" evidence="10">
    <location>
        <begin position="1"/>
        <end position="22"/>
    </location>
</feature>
<dbReference type="RefSeq" id="WP_135341585.1">
    <property type="nucleotide sequence ID" value="NZ_JBHLTX010000005.1"/>
</dbReference>
<keyword evidence="9" id="KW-0460">Magnesium</keyword>
<evidence type="ECO:0000313" key="14">
    <source>
        <dbReference type="EMBL" id="TGA94484.1"/>
    </source>
</evidence>
<dbReference type="Pfam" id="PF17831">
    <property type="entry name" value="PDH_E1_M"/>
    <property type="match status" value="1"/>
</dbReference>
<dbReference type="AlphaFoldDB" id="A0A4Z0GEJ7"/>
<dbReference type="GO" id="GO:0000287">
    <property type="term" value="F:magnesium ion binding"/>
    <property type="evidence" value="ECO:0007669"/>
    <property type="project" value="UniProtKB-ARBA"/>
</dbReference>
<comment type="cofactor">
    <cofactor evidence="1 8">
        <name>thiamine diphosphate</name>
        <dbReference type="ChEBI" id="CHEBI:58937"/>
    </cofactor>
</comment>
<evidence type="ECO:0000256" key="6">
    <source>
        <dbReference type="ARBA" id="ARBA00023317"/>
    </source>
</evidence>
<evidence type="ECO:0000256" key="7">
    <source>
        <dbReference type="ARBA" id="ARBA00051231"/>
    </source>
</evidence>
<evidence type="ECO:0000256" key="4">
    <source>
        <dbReference type="ARBA" id="ARBA00023002"/>
    </source>
</evidence>
<dbReference type="PANTHER" id="PTHR43825:SF3">
    <property type="entry name" value="PYRUVATE DEHYDROGENASE E1 COMPONENT"/>
    <property type="match status" value="1"/>
</dbReference>
<evidence type="ECO:0000256" key="10">
    <source>
        <dbReference type="SAM" id="MobiDB-lite"/>
    </source>
</evidence>
<dbReference type="InterPro" id="IPR009014">
    <property type="entry name" value="Transketo_C/PFOR_II"/>
</dbReference>
<keyword evidence="6 8" id="KW-0670">Pyruvate</keyword>
<name>A0A4Z0GEJ7_9ACTN</name>
<comment type="function">
    <text evidence="8">Component of the pyruvate dehydrogenase (PDH) complex, that catalyzes the overall conversion of pyruvate to acetyl-CoA and CO(2).</text>
</comment>
<evidence type="ECO:0000259" key="11">
    <source>
        <dbReference type="Pfam" id="PF00456"/>
    </source>
</evidence>
<comment type="catalytic activity">
    <reaction evidence="7 8">
        <text>N(6)-[(R)-lipoyl]-L-lysyl-[protein] + pyruvate + H(+) = N(6)-[(R)-S(8)-acetyldihydrolipoyl]-L-lysyl-[protein] + CO2</text>
        <dbReference type="Rhea" id="RHEA:19189"/>
        <dbReference type="Rhea" id="RHEA-COMP:10474"/>
        <dbReference type="Rhea" id="RHEA-COMP:10478"/>
        <dbReference type="ChEBI" id="CHEBI:15361"/>
        <dbReference type="ChEBI" id="CHEBI:15378"/>
        <dbReference type="ChEBI" id="CHEBI:16526"/>
        <dbReference type="ChEBI" id="CHEBI:83099"/>
        <dbReference type="ChEBI" id="CHEBI:83111"/>
        <dbReference type="EC" id="1.2.4.1"/>
    </reaction>
</comment>
<evidence type="ECO:0000259" key="12">
    <source>
        <dbReference type="Pfam" id="PF17831"/>
    </source>
</evidence>
<gene>
    <name evidence="14" type="primary">aceE</name>
    <name evidence="14" type="ORF">E4099_26180</name>
</gene>
<dbReference type="Pfam" id="PF22613">
    <property type="entry name" value="Transketolase_C_1"/>
    <property type="match status" value="1"/>
</dbReference>
<feature type="domain" description="Transketolase-like C-terminal" evidence="13">
    <location>
        <begin position="729"/>
        <end position="857"/>
    </location>
</feature>
<dbReference type="PIRSF" id="PIRSF000156">
    <property type="entry name" value="Pyruvate_dh_E1"/>
    <property type="match status" value="1"/>
</dbReference>
<sequence length="889" mass="97946">MTDSVRTQPSELDQLPDRDPEETAEWAASLDAVARAAGPRRAEYLLRRTLEHGRHSGLALPALTESDYLNTIPTAAEPAFPGDEAMEARITAYTRWNAAAMVSRGSRLGLGGHIATYASAAWLYEVGFQHFFHGKEDGGGSGDQIYVQGHASPGIYARAFLDGRLSEQQLDRFRQEAGGDGLPSYPHPRRLPWLWEFPTVSMGLGPLSAIYQARFNRYLEHRGIKDTSRSHVWAFLGDGEMDEPEATAALALAAREGLDNLTFVINCNLQRLDGPVRPNFKIVQELEAQFRAAGWNVVKSLWGSAWDELFALDTTGALVRRLRAVPDAQFQTYATRDAAYIREHFFGADPALVEMARVLTDDKILECFRYSRGGHEPRKVYAAYRAAVDFKGAPTVVLAQTVKGFTLGGGFESRNANHQMKKLTVAEFRTMRDLLELPIPDSAFEGDLVPYARPAEGSPELAYLHERRAALGGLAPARKVVAKPLPMPAEKPFDALRKGSGNQEIATTMAFVRLVKDLMREKETGKRWVPVVPDEARTFGMESLFPSAGLYSPVGQTYDPVDRDQLLYYKEAKDGQILNEGITEAGSLADFTAAATAYATHGEPMIPFYIFYSMFGWQRTGDQFWALADQLGRGFVIGATAGRTTMTGEGLQHADGHSHLLASTNPAALSYDPAFAFELAAIVKDGLHRMYGEGSELDPDVFYYLTVYNEPKRQPAQPAGVTDEQIVKGLYRYTTSDGSQLQILASGTAIHWALDAQRLLAEDWGVTADIWSATSWTELRRDALTCDAARLQGEDRVPYVTRALAGAPGPVLAVSDWMRSVPDQIAPWVEQDWSSLGTDGFGLSDTRDAARRHFRVDPESIALAALAALVKRGELDPTVLAKARERYGL</sequence>
<dbReference type="InterPro" id="IPR029061">
    <property type="entry name" value="THDP-binding"/>
</dbReference>
<dbReference type="Gene3D" id="3.40.50.970">
    <property type="match status" value="2"/>
</dbReference>
<dbReference type="Pfam" id="PF00456">
    <property type="entry name" value="Transketolase_N"/>
    <property type="match status" value="1"/>
</dbReference>
<feature type="compositionally biased region" description="Polar residues" evidence="10">
    <location>
        <begin position="1"/>
        <end position="11"/>
    </location>
</feature>
<feature type="domain" description="Pyruvate dehydrogenase E1 component middle" evidence="12">
    <location>
        <begin position="490"/>
        <end position="713"/>
    </location>
</feature>